<dbReference type="PANTHER" id="PTHR42837">
    <property type="entry name" value="REGULATOR OF SIGMA-E PROTEASE RSEP"/>
    <property type="match status" value="1"/>
</dbReference>
<comment type="caution">
    <text evidence="13">The sequence shown here is derived from an EMBL/GenBank/DDBJ whole genome shotgun (WGS) entry which is preliminary data.</text>
</comment>
<dbReference type="Gene3D" id="2.30.42.10">
    <property type="match status" value="1"/>
</dbReference>
<evidence type="ECO:0000256" key="3">
    <source>
        <dbReference type="ARBA" id="ARBA00007931"/>
    </source>
</evidence>
<sequence length="416" mass="44987">MGTGTRPRTGRKELNVGYVFGVVLFALGIAVSIALHEFGHLLTAKAFGMKVTRYFIGFGPKLFSFRKGETEYGLKAIPAGGFCEITGMTALEEVPEEDKHRAFYKQKTWKRVVVLSAGSITHFIVGFIVLYLLAATLGLPNTKDEPILSQVSNCVQDHTIPVDAPCKEGAPAPAKAAGIQAGDKILAVGGVTTPTWYEVRKKTQDSSGPTEFKVLRDGQEKLITIDVPKVSREFLDASGNKTVREVGTIGVQTTTNFEYTPVTAIGGSVAFTGTMFVNTWEGLMRFPERIPAVVKAIGGGERDIDTPISVVGASRLGGEAAERGLWAFFLLMLAGLNFFVGVFNLLPLLPLDGGHIAVNLYERVRDWVRKLRGQPAGAPVNYLRLLPLTYFVIFVGGAITLLTVTADIVNPIRLGQ</sequence>
<dbReference type="GO" id="GO:0016020">
    <property type="term" value="C:membrane"/>
    <property type="evidence" value="ECO:0007669"/>
    <property type="project" value="UniProtKB-SubCell"/>
</dbReference>
<comment type="similarity">
    <text evidence="3">Belongs to the peptidase M50B family.</text>
</comment>
<feature type="transmembrane region" description="Helical" evidence="11">
    <location>
        <begin position="112"/>
        <end position="133"/>
    </location>
</feature>
<evidence type="ECO:0000259" key="12">
    <source>
        <dbReference type="PROSITE" id="PS50106"/>
    </source>
</evidence>
<protein>
    <submittedName>
        <fullName evidence="13">Site-2 protease family protein</fullName>
    </submittedName>
</protein>
<evidence type="ECO:0000256" key="7">
    <source>
        <dbReference type="ARBA" id="ARBA00022833"/>
    </source>
</evidence>
<accession>A0A563EGJ8</accession>
<feature type="domain" description="PDZ" evidence="12">
    <location>
        <begin position="168"/>
        <end position="218"/>
    </location>
</feature>
<evidence type="ECO:0000313" key="14">
    <source>
        <dbReference type="Proteomes" id="UP000316639"/>
    </source>
</evidence>
<keyword evidence="10 11" id="KW-0472">Membrane</keyword>
<reference evidence="13 14" key="1">
    <citation type="submission" date="2019-07" db="EMBL/GenBank/DDBJ databases">
        <title>Lentzea xizangensis sp. nov., isolated from Qinghai-Tibetan Plateau Soils.</title>
        <authorList>
            <person name="Huang J."/>
        </authorList>
    </citation>
    <scope>NUCLEOTIDE SEQUENCE [LARGE SCALE GENOMIC DNA]</scope>
    <source>
        <strain evidence="13 14">FXJ1.1311</strain>
    </source>
</reference>
<gene>
    <name evidence="13" type="ORF">FKR81_40105</name>
</gene>
<keyword evidence="4 13" id="KW-0645">Protease</keyword>
<evidence type="ECO:0000256" key="2">
    <source>
        <dbReference type="ARBA" id="ARBA00004141"/>
    </source>
</evidence>
<dbReference type="Pfam" id="PF02163">
    <property type="entry name" value="Peptidase_M50"/>
    <property type="match status" value="1"/>
</dbReference>
<evidence type="ECO:0000256" key="6">
    <source>
        <dbReference type="ARBA" id="ARBA00022801"/>
    </source>
</evidence>
<dbReference type="InterPro" id="IPR004387">
    <property type="entry name" value="Pept_M50_Zn"/>
</dbReference>
<dbReference type="CDD" id="cd06163">
    <property type="entry name" value="S2P-M50_PDZ_RseP-like"/>
    <property type="match status" value="1"/>
</dbReference>
<dbReference type="GO" id="GO:0006508">
    <property type="term" value="P:proteolysis"/>
    <property type="evidence" value="ECO:0007669"/>
    <property type="project" value="UniProtKB-KW"/>
</dbReference>
<evidence type="ECO:0000256" key="11">
    <source>
        <dbReference type="SAM" id="Phobius"/>
    </source>
</evidence>
<evidence type="ECO:0000256" key="10">
    <source>
        <dbReference type="ARBA" id="ARBA00023136"/>
    </source>
</evidence>
<comment type="subcellular location">
    <subcellularLocation>
        <location evidence="2">Membrane</location>
        <topology evidence="2">Multi-pass membrane protein</topology>
    </subcellularLocation>
</comment>
<dbReference type="SUPFAM" id="SSF50156">
    <property type="entry name" value="PDZ domain-like"/>
    <property type="match status" value="1"/>
</dbReference>
<dbReference type="AlphaFoldDB" id="A0A563EGJ8"/>
<feature type="transmembrane region" description="Helical" evidence="11">
    <location>
        <begin position="16"/>
        <end position="35"/>
    </location>
</feature>
<keyword evidence="5 11" id="KW-0812">Transmembrane</keyword>
<feature type="transmembrane region" description="Helical" evidence="11">
    <location>
        <begin position="388"/>
        <end position="409"/>
    </location>
</feature>
<feature type="transmembrane region" description="Helical" evidence="11">
    <location>
        <begin position="325"/>
        <end position="346"/>
    </location>
</feature>
<keyword evidence="6" id="KW-0378">Hydrolase</keyword>
<dbReference type="InterPro" id="IPR008915">
    <property type="entry name" value="Peptidase_M50"/>
</dbReference>
<dbReference type="EMBL" id="VOBR01000044">
    <property type="protein sequence ID" value="TWP45164.1"/>
    <property type="molecule type" value="Genomic_DNA"/>
</dbReference>
<evidence type="ECO:0000256" key="1">
    <source>
        <dbReference type="ARBA" id="ARBA00001947"/>
    </source>
</evidence>
<keyword evidence="8 11" id="KW-1133">Transmembrane helix</keyword>
<organism evidence="13 14">
    <name type="scientific">Lentzea tibetensis</name>
    <dbReference type="NCBI Taxonomy" id="2591470"/>
    <lineage>
        <taxon>Bacteria</taxon>
        <taxon>Bacillati</taxon>
        <taxon>Actinomycetota</taxon>
        <taxon>Actinomycetes</taxon>
        <taxon>Pseudonocardiales</taxon>
        <taxon>Pseudonocardiaceae</taxon>
        <taxon>Lentzea</taxon>
    </lineage>
</organism>
<keyword evidence="14" id="KW-1185">Reference proteome</keyword>
<evidence type="ECO:0000256" key="9">
    <source>
        <dbReference type="ARBA" id="ARBA00023049"/>
    </source>
</evidence>
<dbReference type="InterPro" id="IPR036034">
    <property type="entry name" value="PDZ_sf"/>
</dbReference>
<evidence type="ECO:0000256" key="5">
    <source>
        <dbReference type="ARBA" id="ARBA00022692"/>
    </source>
</evidence>
<dbReference type="Proteomes" id="UP000316639">
    <property type="component" value="Unassembled WGS sequence"/>
</dbReference>
<keyword evidence="9" id="KW-0482">Metalloprotease</keyword>
<comment type="cofactor">
    <cofactor evidence="1">
        <name>Zn(2+)</name>
        <dbReference type="ChEBI" id="CHEBI:29105"/>
    </cofactor>
</comment>
<dbReference type="PROSITE" id="PS50106">
    <property type="entry name" value="PDZ"/>
    <property type="match status" value="1"/>
</dbReference>
<evidence type="ECO:0000313" key="13">
    <source>
        <dbReference type="EMBL" id="TWP45164.1"/>
    </source>
</evidence>
<dbReference type="RefSeq" id="WP_146360336.1">
    <property type="nucleotide sequence ID" value="NZ_VOBR01000044.1"/>
</dbReference>
<keyword evidence="7" id="KW-0862">Zinc</keyword>
<evidence type="ECO:0000256" key="4">
    <source>
        <dbReference type="ARBA" id="ARBA00022670"/>
    </source>
</evidence>
<dbReference type="PANTHER" id="PTHR42837:SF2">
    <property type="entry name" value="MEMBRANE METALLOPROTEASE ARASP2, CHLOROPLASTIC-RELATED"/>
    <property type="match status" value="1"/>
</dbReference>
<dbReference type="GO" id="GO:0004222">
    <property type="term" value="F:metalloendopeptidase activity"/>
    <property type="evidence" value="ECO:0007669"/>
    <property type="project" value="InterPro"/>
</dbReference>
<proteinExistence type="inferred from homology"/>
<evidence type="ECO:0000256" key="8">
    <source>
        <dbReference type="ARBA" id="ARBA00022989"/>
    </source>
</evidence>
<dbReference type="InterPro" id="IPR001478">
    <property type="entry name" value="PDZ"/>
</dbReference>
<name>A0A563EGJ8_9PSEU</name>
<dbReference type="OrthoDB" id="9782003at2"/>